<name>A0ABT7PFP9_9BACT</name>
<dbReference type="InterPro" id="IPR003593">
    <property type="entry name" value="AAA+_ATPase"/>
</dbReference>
<evidence type="ECO:0000259" key="5">
    <source>
        <dbReference type="PROSITE" id="PS50045"/>
    </source>
</evidence>
<dbReference type="InterPro" id="IPR025944">
    <property type="entry name" value="Sigma_54_int_dom_CS"/>
</dbReference>
<sequence>MIITQSPKVEALIQFAKRAARSAAPVLLTGESGTGKELFAQLVHQSSPRATQPFIPVNCAAISENLFESELFGHEKGAFSGAIATREGRFEAAKGGTLFLDEVGEIPLSLQSKLLRVLESKTFERVGSSTSIEHDVRIVAATNRDLKQAVDDGDFRLDLLHRINVLTLDIPPLRQRVADIPVLALHFVDAFRNESEIAIEGFDSAAMKLLAKYDWPGNIRELRNVIHRACVLTDQPRISTDHLGIELERKGDSPQQGPPSENARLPNQWLHMNLDEVERQIITAAIKAFGNRQVVAEKLGISPRTLTNKMRRYREIESESKAA</sequence>
<dbReference type="InterPro" id="IPR002078">
    <property type="entry name" value="Sigma_54_int"/>
</dbReference>
<comment type="caution">
    <text evidence="6">The sequence shown here is derived from an EMBL/GenBank/DDBJ whole genome shotgun (WGS) entry which is preliminary data.</text>
</comment>
<dbReference type="PROSITE" id="PS00688">
    <property type="entry name" value="SIGMA54_INTERACT_3"/>
    <property type="match status" value="1"/>
</dbReference>
<keyword evidence="4" id="KW-0804">Transcription</keyword>
<dbReference type="Gene3D" id="1.10.8.60">
    <property type="match status" value="1"/>
</dbReference>
<evidence type="ECO:0000313" key="6">
    <source>
        <dbReference type="EMBL" id="MDM4015318.1"/>
    </source>
</evidence>
<dbReference type="Gene3D" id="1.10.10.60">
    <property type="entry name" value="Homeodomain-like"/>
    <property type="match status" value="1"/>
</dbReference>
<dbReference type="Pfam" id="PF25601">
    <property type="entry name" value="AAA_lid_14"/>
    <property type="match status" value="1"/>
</dbReference>
<dbReference type="SUPFAM" id="SSF46689">
    <property type="entry name" value="Homeodomain-like"/>
    <property type="match status" value="1"/>
</dbReference>
<dbReference type="SUPFAM" id="SSF52540">
    <property type="entry name" value="P-loop containing nucleoside triphosphate hydrolases"/>
    <property type="match status" value="1"/>
</dbReference>
<proteinExistence type="predicted"/>
<evidence type="ECO:0000256" key="4">
    <source>
        <dbReference type="ARBA" id="ARBA00023163"/>
    </source>
</evidence>
<dbReference type="InterPro" id="IPR058031">
    <property type="entry name" value="AAA_lid_NorR"/>
</dbReference>
<evidence type="ECO:0000256" key="1">
    <source>
        <dbReference type="ARBA" id="ARBA00022741"/>
    </source>
</evidence>
<dbReference type="RefSeq" id="WP_160149657.1">
    <property type="nucleotide sequence ID" value="NZ_CP141221.1"/>
</dbReference>
<keyword evidence="7" id="KW-1185">Reference proteome</keyword>
<dbReference type="Pfam" id="PF00158">
    <property type="entry name" value="Sigma54_activat"/>
    <property type="match status" value="1"/>
</dbReference>
<keyword evidence="1" id="KW-0547">Nucleotide-binding</keyword>
<gene>
    <name evidence="6" type="ORF">QTN89_07760</name>
</gene>
<dbReference type="Pfam" id="PF02954">
    <property type="entry name" value="HTH_8"/>
    <property type="match status" value="1"/>
</dbReference>
<dbReference type="InterPro" id="IPR002197">
    <property type="entry name" value="HTH_Fis"/>
</dbReference>
<dbReference type="CDD" id="cd00009">
    <property type="entry name" value="AAA"/>
    <property type="match status" value="1"/>
</dbReference>
<dbReference type="PROSITE" id="PS00675">
    <property type="entry name" value="SIGMA54_INTERACT_1"/>
    <property type="match status" value="1"/>
</dbReference>
<dbReference type="Proteomes" id="UP001239462">
    <property type="component" value="Unassembled WGS sequence"/>
</dbReference>
<dbReference type="EMBL" id="JASZZN010000004">
    <property type="protein sequence ID" value="MDM4015318.1"/>
    <property type="molecule type" value="Genomic_DNA"/>
</dbReference>
<feature type="domain" description="Sigma-54 factor interaction" evidence="5">
    <location>
        <begin position="2"/>
        <end position="231"/>
    </location>
</feature>
<dbReference type="Gene3D" id="3.40.50.300">
    <property type="entry name" value="P-loop containing nucleotide triphosphate hydrolases"/>
    <property type="match status" value="1"/>
</dbReference>
<accession>A0ABT7PFP9</accession>
<evidence type="ECO:0000313" key="7">
    <source>
        <dbReference type="Proteomes" id="UP001239462"/>
    </source>
</evidence>
<keyword evidence="2" id="KW-0067">ATP-binding</keyword>
<dbReference type="InterPro" id="IPR025662">
    <property type="entry name" value="Sigma_54_int_dom_ATP-bd_1"/>
</dbReference>
<evidence type="ECO:0000256" key="2">
    <source>
        <dbReference type="ARBA" id="ARBA00022840"/>
    </source>
</evidence>
<dbReference type="InterPro" id="IPR027417">
    <property type="entry name" value="P-loop_NTPase"/>
</dbReference>
<dbReference type="SMART" id="SM00382">
    <property type="entry name" value="AAA"/>
    <property type="match status" value="1"/>
</dbReference>
<protein>
    <submittedName>
        <fullName evidence="6">Sigma-54 dependent transcriptional regulator</fullName>
    </submittedName>
</protein>
<keyword evidence="3" id="KW-0805">Transcription regulation</keyword>
<dbReference type="PANTHER" id="PTHR32071">
    <property type="entry name" value="TRANSCRIPTIONAL REGULATORY PROTEIN"/>
    <property type="match status" value="1"/>
</dbReference>
<evidence type="ECO:0000256" key="3">
    <source>
        <dbReference type="ARBA" id="ARBA00023015"/>
    </source>
</evidence>
<organism evidence="6 7">
    <name type="scientific">Roseiconus lacunae</name>
    <dbReference type="NCBI Taxonomy" id="2605694"/>
    <lineage>
        <taxon>Bacteria</taxon>
        <taxon>Pseudomonadati</taxon>
        <taxon>Planctomycetota</taxon>
        <taxon>Planctomycetia</taxon>
        <taxon>Pirellulales</taxon>
        <taxon>Pirellulaceae</taxon>
        <taxon>Roseiconus</taxon>
    </lineage>
</organism>
<dbReference type="PROSITE" id="PS50045">
    <property type="entry name" value="SIGMA54_INTERACT_4"/>
    <property type="match status" value="1"/>
</dbReference>
<dbReference type="InterPro" id="IPR009057">
    <property type="entry name" value="Homeodomain-like_sf"/>
</dbReference>
<reference evidence="6 7" key="1">
    <citation type="submission" date="2023-06" db="EMBL/GenBank/DDBJ databases">
        <title>Roseiconus lacunae JC819 isolated from Gulf of Mannar region, Tamil Nadu.</title>
        <authorList>
            <person name="Pk S."/>
            <person name="Ch S."/>
            <person name="Ch V.R."/>
        </authorList>
    </citation>
    <scope>NUCLEOTIDE SEQUENCE [LARGE SCALE GENOMIC DNA]</scope>
    <source>
        <strain evidence="6 7">JC819</strain>
    </source>
</reference>